<evidence type="ECO:0000313" key="8">
    <source>
        <dbReference type="EMBL" id="UQA97442.1"/>
    </source>
</evidence>
<dbReference type="InterPro" id="IPR013324">
    <property type="entry name" value="RNA_pol_sigma_r3/r4-like"/>
</dbReference>
<evidence type="ECO:0000256" key="4">
    <source>
        <dbReference type="ARBA" id="ARBA00023125"/>
    </source>
</evidence>
<evidence type="ECO:0000256" key="5">
    <source>
        <dbReference type="ARBA" id="ARBA00023163"/>
    </source>
</evidence>
<dbReference type="InterPro" id="IPR014284">
    <property type="entry name" value="RNA_pol_sigma-70_dom"/>
</dbReference>
<accession>A0ABY4MJR1</accession>
<dbReference type="PANTHER" id="PTHR43133:SF8">
    <property type="entry name" value="RNA POLYMERASE SIGMA FACTOR HI_1459-RELATED"/>
    <property type="match status" value="1"/>
</dbReference>
<keyword evidence="3" id="KW-0731">Sigma factor</keyword>
<dbReference type="Pfam" id="PF04542">
    <property type="entry name" value="Sigma70_r2"/>
    <property type="match status" value="1"/>
</dbReference>
<organism evidence="8 9">
    <name type="scientific">Streptomyces halobius</name>
    <dbReference type="NCBI Taxonomy" id="2879846"/>
    <lineage>
        <taxon>Bacteria</taxon>
        <taxon>Bacillati</taxon>
        <taxon>Actinomycetota</taxon>
        <taxon>Actinomycetes</taxon>
        <taxon>Kitasatosporales</taxon>
        <taxon>Streptomycetaceae</taxon>
        <taxon>Streptomyces</taxon>
    </lineage>
</organism>
<dbReference type="PANTHER" id="PTHR43133">
    <property type="entry name" value="RNA POLYMERASE ECF-TYPE SIGMA FACTO"/>
    <property type="match status" value="1"/>
</dbReference>
<dbReference type="InterPro" id="IPR013325">
    <property type="entry name" value="RNA_pol_sigma_r2"/>
</dbReference>
<sequence>MGELTGVALAARDGDPAALETLCKAMQQPMYRLALRFSGTPADAEDAAQEVMIRLVTHLGSFEGRSRFTTWAYTVAVRQLMRTARRGAEASVASPEAFAAFLDRHATDPAFEPARHAEYQELCADVRLSCTYGMLLCLSREQRVAYLLGDLLRFTDAEGAEICGISRAAFRQRLSRARSVMRQLMRERCGLVRAANPCRCDRLVRASVDLGLTDPVNPRWARHAGVTLPIETTTVETAARELDLAVAVAEVYRSDPAFDAPPLLWTRLSKSLPTLVGPA</sequence>
<dbReference type="InterPro" id="IPR007627">
    <property type="entry name" value="RNA_pol_sigma70_r2"/>
</dbReference>
<protein>
    <submittedName>
        <fullName evidence="8">RNA polymerase sigma factor</fullName>
    </submittedName>
</protein>
<evidence type="ECO:0000313" key="9">
    <source>
        <dbReference type="Proteomes" id="UP000830115"/>
    </source>
</evidence>
<dbReference type="Proteomes" id="UP000830115">
    <property type="component" value="Chromosome"/>
</dbReference>
<dbReference type="SUPFAM" id="SSF88659">
    <property type="entry name" value="Sigma3 and sigma4 domains of RNA polymerase sigma factors"/>
    <property type="match status" value="1"/>
</dbReference>
<evidence type="ECO:0000256" key="1">
    <source>
        <dbReference type="ARBA" id="ARBA00010641"/>
    </source>
</evidence>
<keyword evidence="4" id="KW-0238">DNA-binding</keyword>
<keyword evidence="2" id="KW-0805">Transcription regulation</keyword>
<keyword evidence="5" id="KW-0804">Transcription</keyword>
<proteinExistence type="inferred from homology"/>
<dbReference type="Pfam" id="PF08281">
    <property type="entry name" value="Sigma70_r4_2"/>
    <property type="match status" value="1"/>
</dbReference>
<evidence type="ECO:0000259" key="7">
    <source>
        <dbReference type="Pfam" id="PF08281"/>
    </source>
</evidence>
<dbReference type="NCBIfam" id="TIGR02937">
    <property type="entry name" value="sigma70-ECF"/>
    <property type="match status" value="1"/>
</dbReference>
<evidence type="ECO:0000256" key="3">
    <source>
        <dbReference type="ARBA" id="ARBA00023082"/>
    </source>
</evidence>
<name>A0ABY4MJR1_9ACTN</name>
<dbReference type="Gene3D" id="1.10.10.10">
    <property type="entry name" value="Winged helix-like DNA-binding domain superfamily/Winged helix DNA-binding domain"/>
    <property type="match status" value="1"/>
</dbReference>
<feature type="domain" description="RNA polymerase sigma-70 region 2" evidence="6">
    <location>
        <begin position="25"/>
        <end position="86"/>
    </location>
</feature>
<evidence type="ECO:0000259" key="6">
    <source>
        <dbReference type="Pfam" id="PF04542"/>
    </source>
</evidence>
<dbReference type="SUPFAM" id="SSF88946">
    <property type="entry name" value="Sigma2 domain of RNA polymerase sigma factors"/>
    <property type="match status" value="1"/>
</dbReference>
<keyword evidence="9" id="KW-1185">Reference proteome</keyword>
<dbReference type="InterPro" id="IPR036388">
    <property type="entry name" value="WH-like_DNA-bd_sf"/>
</dbReference>
<feature type="domain" description="RNA polymerase sigma factor 70 region 4 type 2" evidence="7">
    <location>
        <begin position="133"/>
        <end position="179"/>
    </location>
</feature>
<dbReference type="Gene3D" id="1.10.1740.10">
    <property type="match status" value="1"/>
</dbReference>
<evidence type="ECO:0000256" key="2">
    <source>
        <dbReference type="ARBA" id="ARBA00023015"/>
    </source>
</evidence>
<dbReference type="InterPro" id="IPR039425">
    <property type="entry name" value="RNA_pol_sigma-70-like"/>
</dbReference>
<comment type="similarity">
    <text evidence="1">Belongs to the sigma-70 factor family. ECF subfamily.</text>
</comment>
<gene>
    <name evidence="8" type="ORF">K9S39_41290</name>
</gene>
<reference evidence="8" key="1">
    <citation type="submission" date="2021-10" db="EMBL/GenBank/DDBJ databases">
        <title>Streptomyces nigrumlapis sp.nov.,an antimicrobial producing actinobacterium isolated from Black Gobi rocks.</title>
        <authorList>
            <person name="Wen Y."/>
            <person name="Zhang W."/>
            <person name="Liu X.G."/>
        </authorList>
    </citation>
    <scope>NUCLEOTIDE SEQUENCE</scope>
    <source>
        <strain evidence="8">ST13-2-2</strain>
    </source>
</reference>
<dbReference type="EMBL" id="CP086322">
    <property type="protein sequence ID" value="UQA97442.1"/>
    <property type="molecule type" value="Genomic_DNA"/>
</dbReference>
<dbReference type="InterPro" id="IPR013249">
    <property type="entry name" value="RNA_pol_sigma70_r4_t2"/>
</dbReference>
<dbReference type="RefSeq" id="WP_248868393.1">
    <property type="nucleotide sequence ID" value="NZ_CP086322.1"/>
</dbReference>